<dbReference type="InterPro" id="IPR001135">
    <property type="entry name" value="NADH_Q_OxRdtase_suD"/>
</dbReference>
<keyword evidence="4" id="KW-1185">Reference proteome</keyword>
<dbReference type="AlphaFoldDB" id="A0A5A8F674"/>
<dbReference type="SUPFAM" id="SSF143243">
    <property type="entry name" value="Nqo5-like"/>
    <property type="match status" value="1"/>
</dbReference>
<protein>
    <submittedName>
        <fullName evidence="3">Hydrogenase</fullName>
    </submittedName>
</protein>
<dbReference type="GO" id="GO:0016651">
    <property type="term" value="F:oxidoreductase activity, acting on NAD(P)H"/>
    <property type="evidence" value="ECO:0007669"/>
    <property type="project" value="InterPro"/>
</dbReference>
<dbReference type="Proteomes" id="UP000322876">
    <property type="component" value="Unassembled WGS sequence"/>
</dbReference>
<dbReference type="SUPFAM" id="SSF56762">
    <property type="entry name" value="HydB/Nqo4-like"/>
    <property type="match status" value="1"/>
</dbReference>
<accession>A0A5A8F674</accession>
<evidence type="ECO:0000313" key="4">
    <source>
        <dbReference type="Proteomes" id="UP000322876"/>
    </source>
</evidence>
<dbReference type="RefSeq" id="WP_149266564.1">
    <property type="nucleotide sequence ID" value="NZ_VFJB01000005.1"/>
</dbReference>
<dbReference type="EMBL" id="VFJB01000005">
    <property type="protein sequence ID" value="KAA0258244.1"/>
    <property type="molecule type" value="Genomic_DNA"/>
</dbReference>
<sequence length="503" mass="56726">MDNKLLKINNGQKIKLADIPHFSFDEFYEEILSLALNDYYIVHYFAYEDKGKIRLVAVLRRKNWLFVGISDTPEKYPALTCKCTKFHMFEREIAEQFAIKPVGHPWLKSVRYHANYLGKEDIFGNDYSEDIPGRYEYYSVEGEEIHEVAVGPVHAGIIEPGHFRFNCAGEKVLHLEIQLGYQHRGIEKQILNANKKQLPVIIESIAGDTAVANSLCFSEAVEALANIQVGMEAKKIRGLALELERIANHIGDLGALSGDIAFLPPASYYGRIRGEFLNMLLAICGNRFGKGLIRPGGIRFSITDKQKEEFVNRIKKLKSEIVHIGDMLFNQAGVLGRFESTGIVGTEIAQQLGLVGPAARASGILYDARYDLPAGVYQEIPLKVVTEHTGDVMARALVRYNEALQSLDIVETLLTELENNNSYKHTEFELEPDNFVVTVHEGWRGELSHCIITDSKGDILRYKIKDPSFHNWMGLAIAMRNEDISDFPLCNKSFNLSYCGFDL</sequence>
<dbReference type="PANTHER" id="PTHR43485">
    <property type="entry name" value="HYDROGENASE-4 COMPONENT G"/>
    <property type="match status" value="1"/>
</dbReference>
<dbReference type="GO" id="GO:0048038">
    <property type="term" value="F:quinone binding"/>
    <property type="evidence" value="ECO:0007669"/>
    <property type="project" value="InterPro"/>
</dbReference>
<dbReference type="Pfam" id="PF00346">
    <property type="entry name" value="Complex1_49kDa"/>
    <property type="match status" value="2"/>
</dbReference>
<feature type="domain" description="NADH-quinone oxidoreductase subunit D" evidence="2">
    <location>
        <begin position="432"/>
        <end position="497"/>
    </location>
</feature>
<name>A0A5A8F674_9BACT</name>
<dbReference type="GO" id="GO:0051287">
    <property type="term" value="F:NAD binding"/>
    <property type="evidence" value="ECO:0007669"/>
    <property type="project" value="InterPro"/>
</dbReference>
<dbReference type="InterPro" id="IPR029014">
    <property type="entry name" value="NiFe-Hase_large"/>
</dbReference>
<organism evidence="3 4">
    <name type="scientific">Deferribacter autotrophicus</name>
    <dbReference type="NCBI Taxonomy" id="500465"/>
    <lineage>
        <taxon>Bacteria</taxon>
        <taxon>Pseudomonadati</taxon>
        <taxon>Deferribacterota</taxon>
        <taxon>Deferribacteres</taxon>
        <taxon>Deferribacterales</taxon>
        <taxon>Deferribacteraceae</taxon>
        <taxon>Deferribacter</taxon>
    </lineage>
</organism>
<dbReference type="InterPro" id="IPR052197">
    <property type="entry name" value="ComplexI_49kDa-like"/>
</dbReference>
<dbReference type="PANTHER" id="PTHR43485:SF1">
    <property type="entry name" value="FORMATE HYDROGENLYASE SUBUNIT 5-RELATED"/>
    <property type="match status" value="1"/>
</dbReference>
<evidence type="ECO:0000313" key="3">
    <source>
        <dbReference type="EMBL" id="KAA0258244.1"/>
    </source>
</evidence>
<dbReference type="InterPro" id="IPR037232">
    <property type="entry name" value="NADH_quin_OxRdtase_su_C/D-like"/>
</dbReference>
<reference evidence="3 4" key="1">
    <citation type="submission" date="2019-06" db="EMBL/GenBank/DDBJ databases">
        <title>Genomic insights into carbon and energy metabolism of Deferribacter autotrophicus revealed new metabolic traits in the phylum Deferribacteres.</title>
        <authorList>
            <person name="Slobodkin A.I."/>
            <person name="Slobodkina G.B."/>
            <person name="Allioux M."/>
            <person name="Alain K."/>
            <person name="Jebbar M."/>
            <person name="Shadrin V."/>
            <person name="Kublanov I.V."/>
            <person name="Toshchakov S.V."/>
            <person name="Bonch-Osmolovskaya E.A."/>
        </authorList>
    </citation>
    <scope>NUCLEOTIDE SEQUENCE [LARGE SCALE GENOMIC DNA]</scope>
    <source>
        <strain evidence="3 4">SL50</strain>
    </source>
</reference>
<feature type="domain" description="NADH-quinone oxidoreductase subunit D" evidence="2">
    <location>
        <begin position="259"/>
        <end position="422"/>
    </location>
</feature>
<evidence type="ECO:0000259" key="2">
    <source>
        <dbReference type="Pfam" id="PF00346"/>
    </source>
</evidence>
<dbReference type="OrthoDB" id="9801496at2"/>
<keyword evidence="1" id="KW-0560">Oxidoreductase</keyword>
<dbReference type="Gene3D" id="1.10.645.10">
    <property type="entry name" value="Cytochrome-c3 Hydrogenase, chain B"/>
    <property type="match status" value="1"/>
</dbReference>
<evidence type="ECO:0000256" key="1">
    <source>
        <dbReference type="ARBA" id="ARBA00023002"/>
    </source>
</evidence>
<proteinExistence type="predicted"/>
<comment type="caution">
    <text evidence="3">The sequence shown here is derived from an EMBL/GenBank/DDBJ whole genome shotgun (WGS) entry which is preliminary data.</text>
</comment>
<gene>
    <name evidence="3" type="ORF">FHQ18_07575</name>
</gene>